<protein>
    <submittedName>
        <fullName evidence="1">Uncharacterized protein</fullName>
    </submittedName>
</protein>
<proteinExistence type="predicted"/>
<name>A0ACC2SRL0_9FUNG</name>
<evidence type="ECO:0000313" key="1">
    <source>
        <dbReference type="EMBL" id="KAJ9065029.1"/>
    </source>
</evidence>
<comment type="caution">
    <text evidence="1">The sequence shown here is derived from an EMBL/GenBank/DDBJ whole genome shotgun (WGS) entry which is preliminary data.</text>
</comment>
<sequence length="236" mass="26074">MTASHNNYSQFVVFQQWAHNLLTLLSANQCDSFMLQQHLQSTVDTFVLSFSIVYVTTFWHIKLAKLLDRIIGSLGNFFCLIIPGSYSNCASEWVVESQRLKYYIKENLRSESCKSSTPPASDPNSELQEILEAIPELKATTRHQVTSVASTPPPSAPDSQITVLIRQMTGQRAEAEALCAAVTSTDGTHPPVEEEGCCPGNKGEPWTKCSALIDNLIQDVDGVVHNCKILNTDLQV</sequence>
<gene>
    <name evidence="1" type="ORF">DSO57_1024125</name>
</gene>
<accession>A0ACC2SRL0</accession>
<dbReference type="Proteomes" id="UP001165960">
    <property type="component" value="Unassembled WGS sequence"/>
</dbReference>
<evidence type="ECO:0000313" key="2">
    <source>
        <dbReference type="Proteomes" id="UP001165960"/>
    </source>
</evidence>
<keyword evidence="2" id="KW-1185">Reference proteome</keyword>
<organism evidence="1 2">
    <name type="scientific">Entomophthora muscae</name>
    <dbReference type="NCBI Taxonomy" id="34485"/>
    <lineage>
        <taxon>Eukaryota</taxon>
        <taxon>Fungi</taxon>
        <taxon>Fungi incertae sedis</taxon>
        <taxon>Zoopagomycota</taxon>
        <taxon>Entomophthoromycotina</taxon>
        <taxon>Entomophthoromycetes</taxon>
        <taxon>Entomophthorales</taxon>
        <taxon>Entomophthoraceae</taxon>
        <taxon>Entomophthora</taxon>
    </lineage>
</organism>
<dbReference type="EMBL" id="QTSX02004389">
    <property type="protein sequence ID" value="KAJ9065029.1"/>
    <property type="molecule type" value="Genomic_DNA"/>
</dbReference>
<reference evidence="1" key="1">
    <citation type="submission" date="2022-04" db="EMBL/GenBank/DDBJ databases">
        <title>Genome of the entomopathogenic fungus Entomophthora muscae.</title>
        <authorList>
            <person name="Elya C."/>
            <person name="Lovett B.R."/>
            <person name="Lee E."/>
            <person name="Macias A.M."/>
            <person name="Hajek A.E."/>
            <person name="De Bivort B.L."/>
            <person name="Kasson M.T."/>
            <person name="De Fine Licht H.H."/>
            <person name="Stajich J.E."/>
        </authorList>
    </citation>
    <scope>NUCLEOTIDE SEQUENCE</scope>
    <source>
        <strain evidence="1">Berkeley</strain>
    </source>
</reference>